<dbReference type="PaxDb" id="3708-A0A078HFL3"/>
<keyword evidence="2" id="KW-1185">Reference proteome</keyword>
<gene>
    <name evidence="1" type="primary">BnaC01g21200D</name>
    <name evidence="1" type="ORF">GSBRNA2T00058952001</name>
</gene>
<organism evidence="1 2">
    <name type="scientific">Brassica napus</name>
    <name type="common">Rape</name>
    <dbReference type="NCBI Taxonomy" id="3708"/>
    <lineage>
        <taxon>Eukaryota</taxon>
        <taxon>Viridiplantae</taxon>
        <taxon>Streptophyta</taxon>
        <taxon>Embryophyta</taxon>
        <taxon>Tracheophyta</taxon>
        <taxon>Spermatophyta</taxon>
        <taxon>Magnoliopsida</taxon>
        <taxon>eudicotyledons</taxon>
        <taxon>Gunneridae</taxon>
        <taxon>Pentapetalae</taxon>
        <taxon>rosids</taxon>
        <taxon>malvids</taxon>
        <taxon>Brassicales</taxon>
        <taxon>Brassicaceae</taxon>
        <taxon>Brassiceae</taxon>
        <taxon>Brassica</taxon>
    </lineage>
</organism>
<dbReference type="Proteomes" id="UP000028999">
    <property type="component" value="Unassembled WGS sequence"/>
</dbReference>
<proteinExistence type="predicted"/>
<protein>
    <submittedName>
        <fullName evidence="1">BnaC01g21200D protein</fullName>
    </submittedName>
</protein>
<name>A0A078HFL3_BRANA</name>
<evidence type="ECO:0000313" key="2">
    <source>
        <dbReference type="Proteomes" id="UP000028999"/>
    </source>
</evidence>
<dbReference type="EMBL" id="LK032356">
    <property type="protein sequence ID" value="CDY35598.1"/>
    <property type="molecule type" value="Genomic_DNA"/>
</dbReference>
<dbReference type="Gramene" id="CDY35598">
    <property type="protein sequence ID" value="CDY35598"/>
    <property type="gene ID" value="GSBRNA2T00058952001"/>
</dbReference>
<accession>A0A078HFL3</accession>
<reference evidence="1 2" key="1">
    <citation type="journal article" date="2014" name="Science">
        <title>Plant genetics. Early allopolyploid evolution in the post-Neolithic Brassica napus oilseed genome.</title>
        <authorList>
            <person name="Chalhoub B."/>
            <person name="Denoeud F."/>
            <person name="Liu S."/>
            <person name="Parkin I.A."/>
            <person name="Tang H."/>
            <person name="Wang X."/>
            <person name="Chiquet J."/>
            <person name="Belcram H."/>
            <person name="Tong C."/>
            <person name="Samans B."/>
            <person name="Correa M."/>
            <person name="Da Silva C."/>
            <person name="Just J."/>
            <person name="Falentin C."/>
            <person name="Koh C.S."/>
            <person name="Le Clainche I."/>
            <person name="Bernard M."/>
            <person name="Bento P."/>
            <person name="Noel B."/>
            <person name="Labadie K."/>
            <person name="Alberti A."/>
            <person name="Charles M."/>
            <person name="Arnaud D."/>
            <person name="Guo H."/>
            <person name="Daviaud C."/>
            <person name="Alamery S."/>
            <person name="Jabbari K."/>
            <person name="Zhao M."/>
            <person name="Edger P.P."/>
            <person name="Chelaifa H."/>
            <person name="Tack D."/>
            <person name="Lassalle G."/>
            <person name="Mestiri I."/>
            <person name="Schnel N."/>
            <person name="Le Paslier M.C."/>
            <person name="Fan G."/>
            <person name="Renault V."/>
            <person name="Bayer P.E."/>
            <person name="Golicz A.A."/>
            <person name="Manoli S."/>
            <person name="Lee T.H."/>
            <person name="Thi V.H."/>
            <person name="Chalabi S."/>
            <person name="Hu Q."/>
            <person name="Fan C."/>
            <person name="Tollenaere R."/>
            <person name="Lu Y."/>
            <person name="Battail C."/>
            <person name="Shen J."/>
            <person name="Sidebottom C.H."/>
            <person name="Wang X."/>
            <person name="Canaguier A."/>
            <person name="Chauveau A."/>
            <person name="Berard A."/>
            <person name="Deniot G."/>
            <person name="Guan M."/>
            <person name="Liu Z."/>
            <person name="Sun F."/>
            <person name="Lim Y.P."/>
            <person name="Lyons E."/>
            <person name="Town C.D."/>
            <person name="Bancroft I."/>
            <person name="Wang X."/>
            <person name="Meng J."/>
            <person name="Ma J."/>
            <person name="Pires J.C."/>
            <person name="King G.J."/>
            <person name="Brunel D."/>
            <person name="Delourme R."/>
            <person name="Renard M."/>
            <person name="Aury J.M."/>
            <person name="Adams K.L."/>
            <person name="Batley J."/>
            <person name="Snowdon R.J."/>
            <person name="Tost J."/>
            <person name="Edwards D."/>
            <person name="Zhou Y."/>
            <person name="Hua W."/>
            <person name="Sharpe A.G."/>
            <person name="Paterson A.H."/>
            <person name="Guan C."/>
            <person name="Wincker P."/>
        </authorList>
    </citation>
    <scope>NUCLEOTIDE SEQUENCE [LARGE SCALE GENOMIC DNA]</scope>
    <source>
        <strain evidence="2">cv. Darmor-bzh</strain>
    </source>
</reference>
<dbReference type="AlphaFoldDB" id="A0A078HFL3"/>
<evidence type="ECO:0000313" key="1">
    <source>
        <dbReference type="EMBL" id="CDY35598.1"/>
    </source>
</evidence>
<sequence length="43" mass="5018">MVYTTIAPRNKVQEIIINIMEIVSGNNIEIETKSFHLRINWST</sequence>